<dbReference type="InterPro" id="IPR002110">
    <property type="entry name" value="Ankyrin_rpt"/>
</dbReference>
<feature type="repeat" description="ANK" evidence="3">
    <location>
        <begin position="1006"/>
        <end position="1038"/>
    </location>
</feature>
<feature type="compositionally biased region" description="Acidic residues" evidence="4">
    <location>
        <begin position="47"/>
        <end position="58"/>
    </location>
</feature>
<feature type="region of interest" description="Disordered" evidence="4">
    <location>
        <begin position="1090"/>
        <end position="1118"/>
    </location>
</feature>
<dbReference type="OrthoDB" id="71307at2759"/>
<evidence type="ECO:0000313" key="9">
    <source>
        <dbReference type="Proteomes" id="UP000018144"/>
    </source>
</evidence>
<accession>U4LKC0</accession>
<dbReference type="Pfam" id="PF01833">
    <property type="entry name" value="TIG"/>
    <property type="match status" value="1"/>
</dbReference>
<dbReference type="PROSITE" id="PS50088">
    <property type="entry name" value="ANK_REPEAT"/>
    <property type="match status" value="2"/>
</dbReference>
<feature type="compositionally biased region" description="Low complexity" evidence="4">
    <location>
        <begin position="183"/>
        <end position="216"/>
    </location>
</feature>
<dbReference type="Gene3D" id="1.25.40.20">
    <property type="entry name" value="Ankyrin repeat-containing domain"/>
    <property type="match status" value="1"/>
</dbReference>
<proteinExistence type="predicted"/>
<evidence type="ECO:0000256" key="2">
    <source>
        <dbReference type="ARBA" id="ARBA00023043"/>
    </source>
</evidence>
<feature type="compositionally biased region" description="Basic and acidic residues" evidence="4">
    <location>
        <begin position="461"/>
        <end position="470"/>
    </location>
</feature>
<name>U4LKC0_PYROM</name>
<evidence type="ECO:0000313" key="8">
    <source>
        <dbReference type="EMBL" id="CCX32559.1"/>
    </source>
</evidence>
<evidence type="ECO:0000259" key="7">
    <source>
        <dbReference type="Pfam" id="PF25603"/>
    </source>
</evidence>
<dbReference type="GO" id="GO:0004842">
    <property type="term" value="F:ubiquitin-protein transferase activity"/>
    <property type="evidence" value="ECO:0007669"/>
    <property type="project" value="TreeGrafter"/>
</dbReference>
<keyword evidence="2 3" id="KW-0040">ANK repeat</keyword>
<dbReference type="EMBL" id="HF935890">
    <property type="protein sequence ID" value="CCX32559.1"/>
    <property type="molecule type" value="Genomic_DNA"/>
</dbReference>
<dbReference type="InterPro" id="IPR014756">
    <property type="entry name" value="Ig_E-set"/>
</dbReference>
<feature type="compositionally biased region" description="Low complexity" evidence="4">
    <location>
        <begin position="1103"/>
        <end position="1116"/>
    </location>
</feature>
<feature type="compositionally biased region" description="Polar residues" evidence="4">
    <location>
        <begin position="17"/>
        <end position="31"/>
    </location>
</feature>
<dbReference type="InterPro" id="IPR002909">
    <property type="entry name" value="IPT_dom"/>
</dbReference>
<feature type="domain" description="SPT23/MGA2-like DNA-binding" evidence="7">
    <location>
        <begin position="473"/>
        <end position="592"/>
    </location>
</feature>
<dbReference type="InterPro" id="IPR013783">
    <property type="entry name" value="Ig-like_fold"/>
</dbReference>
<evidence type="ECO:0000256" key="3">
    <source>
        <dbReference type="PROSITE-ProRule" id="PRU00023"/>
    </source>
</evidence>
<dbReference type="SUPFAM" id="SSF81296">
    <property type="entry name" value="E set domains"/>
    <property type="match status" value="1"/>
</dbReference>
<feature type="compositionally biased region" description="Basic and acidic residues" evidence="4">
    <location>
        <begin position="439"/>
        <end position="449"/>
    </location>
</feature>
<keyword evidence="5" id="KW-1133">Transmembrane helix</keyword>
<dbReference type="GO" id="GO:0085020">
    <property type="term" value="P:protein K6-linked ubiquitination"/>
    <property type="evidence" value="ECO:0007669"/>
    <property type="project" value="TreeGrafter"/>
</dbReference>
<dbReference type="eggNOG" id="KOG3836">
    <property type="taxonomic scope" value="Eukaryota"/>
</dbReference>
<keyword evidence="9" id="KW-1185">Reference proteome</keyword>
<dbReference type="Pfam" id="PF13857">
    <property type="entry name" value="Ank_5"/>
    <property type="match status" value="1"/>
</dbReference>
<evidence type="ECO:0000256" key="4">
    <source>
        <dbReference type="SAM" id="MobiDB-lite"/>
    </source>
</evidence>
<dbReference type="InterPro" id="IPR036770">
    <property type="entry name" value="Ankyrin_rpt-contain_sf"/>
</dbReference>
<feature type="repeat" description="ANK" evidence="3">
    <location>
        <begin position="1039"/>
        <end position="1071"/>
    </location>
</feature>
<feature type="region of interest" description="Disordered" evidence="4">
    <location>
        <begin position="1135"/>
        <end position="1172"/>
    </location>
</feature>
<feature type="region of interest" description="Disordered" evidence="4">
    <location>
        <begin position="183"/>
        <end position="259"/>
    </location>
</feature>
<feature type="compositionally biased region" description="Acidic residues" evidence="4">
    <location>
        <begin position="1138"/>
        <end position="1157"/>
    </location>
</feature>
<dbReference type="PANTHER" id="PTHR24171">
    <property type="entry name" value="ANKYRIN REPEAT DOMAIN-CONTAINING PROTEIN 39-RELATED"/>
    <property type="match status" value="1"/>
</dbReference>
<evidence type="ECO:0000256" key="1">
    <source>
        <dbReference type="ARBA" id="ARBA00022737"/>
    </source>
</evidence>
<sequence length="1441" mass="157301">MNEDEHLLHSSFLESSIDNSSPHPSADSIYTIQPPYTGLSGLTPPPDDFDDLLTDCEPLDLHKSYNLTTEPPTPPRTESVSSPARSSPSGGSSPAHTSGRYSPDTSSSSPDDSDAVMENMEFVGGHITSASDFLLSHEAMQALSPSSGDLPLVASEHNEFNDFSDPNEFTNDSFGDSSRFFDFESAASSPKPHPKPLSLQTQHQQSQQPQQFHSSFNNPTFQPLSHSIVQQQPSNLDRSHSRKRSLDDDDFFSVDNDPTSPAVGVKMEFPANTQSLPNFGSQDSNFSFPNFGNLHDFNVNQQFQPFMDATDLDTTMDMDRPGFKPKYHLAVEFPKSGSKSPTGASLPQVKSRVETQISVRFALVPKPHGVEKLRLPRHAISKPKFIEDNHPPNRSDTLELFTTLVCASAMNCDDQRERALCEARGEPIPEWVTKIQNEKLAQEEAKDEASPSSNRDSALPNKDERKKIDYSKPVFGAPVQICEQCMNRERKRAGRKKNKKPEEEEKWLQDEALRIIVFNTSQVRKWEPFPAGTGPPNAPGAVYAETQMRICCYCRHHGEKEGFRVIFTIKDHNGNVVAQTLSSTIVITDDHKNAATSSQVSPGAFAQDGALTASQHVPMSPTHLNTGGFVQPNFMGVSPMQEPPSYSQGFGVNGQTNGHTNGHAGSLAGSPSPQMRHSMSPGGHQAKRRKGSKVSANLTMTPAEAPPQYHQQQQQYTHPNMSLQQMRATPEQQLWQNGPIQPAPGHPGKTIPMTGMHGSAPPTNGLHTGGFPTSPMSQQSDNSFFTNGWHVGGPANNGVGQMVNHMPTSPIMYNNQQMKTIPASLPESPRTTLPRVSRVIPHEGPVRGGIDCTLLGHYFVPGLTALFGDIPSTETTFFSESVLICRLPATATPGDVTVSIRGVVESSRTRNPIFTYVDDVDKELMALALTVVGLKMKGKGQEMNTSKQIALQILTDNGLGKDFMPSGGRAGDMSHADLEVTLLKVLDFIDMDDSPHPASLGQRNKSGQSMLHLACMLGMQKFVAALLARGVNVNSRDRNGYTPLHFAALHKKSDVVRRLLMNRADPGLRTKGNETAADLGESDVIVSATRTAQRQVHSRQHSRSSSISEGSGYTRSRSGSVASLRALVPVMTRGSVDDYYDNGSEEDSSDEDEDSEDQNWPSRRGSSHEMAPVVKTVISDKMAEATTQAIAPLNAAAAAPYMAAWMDNWHERFFQGFQGWPGLQLNMPAIPGITTADYQTAILNQMAKIGNPMAKSKAAEAAEESQTVNQEGSDYKWSELFSPPAPPAYDALYPDGNELGGEPPEKILPVEPVQTATASTSALSRSASPSTGLREIHRKIARGDNALTEAQRAEYRSHVAKMKRIQNDRRLYFFWIPILIFITVLVAFNQGAGIWSYIKQVLGFVWTVLTDPLAVRTSVINGVQRVLATPPAAIPAVVPAA</sequence>
<dbReference type="InterPro" id="IPR057962">
    <property type="entry name" value="SPT23_MGA2_DBD"/>
</dbReference>
<dbReference type="PROSITE" id="PS50297">
    <property type="entry name" value="ANK_REP_REGION"/>
    <property type="match status" value="2"/>
</dbReference>
<feature type="compositionally biased region" description="Polar residues" evidence="4">
    <location>
        <begin position="644"/>
        <end position="660"/>
    </location>
</feature>
<dbReference type="CDD" id="cd00102">
    <property type="entry name" value="IPT"/>
    <property type="match status" value="1"/>
</dbReference>
<feature type="region of interest" description="Disordered" evidence="4">
    <location>
        <begin position="1"/>
        <end position="121"/>
    </location>
</feature>
<dbReference type="OMA" id="HPMMRRI"/>
<keyword evidence="1" id="KW-0677">Repeat</keyword>
<feature type="compositionally biased region" description="Polar residues" evidence="4">
    <location>
        <begin position="217"/>
        <end position="236"/>
    </location>
</feature>
<evidence type="ECO:0000256" key="5">
    <source>
        <dbReference type="SAM" id="Phobius"/>
    </source>
</evidence>
<feature type="domain" description="SPT23/MGA2-like DNA-binding" evidence="7">
    <location>
        <begin position="346"/>
        <end position="410"/>
    </location>
</feature>
<dbReference type="SMART" id="SM00248">
    <property type="entry name" value="ANK"/>
    <property type="match status" value="2"/>
</dbReference>
<keyword evidence="5" id="KW-0472">Membrane</keyword>
<dbReference type="SUPFAM" id="SSF48403">
    <property type="entry name" value="Ankyrin repeat"/>
    <property type="match status" value="1"/>
</dbReference>
<organism evidence="8 9">
    <name type="scientific">Pyronema omphalodes (strain CBS 100304)</name>
    <name type="common">Pyronema confluens</name>
    <dbReference type="NCBI Taxonomy" id="1076935"/>
    <lineage>
        <taxon>Eukaryota</taxon>
        <taxon>Fungi</taxon>
        <taxon>Dikarya</taxon>
        <taxon>Ascomycota</taxon>
        <taxon>Pezizomycotina</taxon>
        <taxon>Pezizomycetes</taxon>
        <taxon>Pezizales</taxon>
        <taxon>Pyronemataceae</taxon>
        <taxon>Pyronema</taxon>
    </lineage>
</organism>
<feature type="region of interest" description="Disordered" evidence="4">
    <location>
        <begin position="439"/>
        <end position="470"/>
    </location>
</feature>
<dbReference type="Pfam" id="PF25603">
    <property type="entry name" value="SPT23_MGA2_DBD"/>
    <property type="match status" value="2"/>
</dbReference>
<dbReference type="Proteomes" id="UP000018144">
    <property type="component" value="Unassembled WGS sequence"/>
</dbReference>
<dbReference type="STRING" id="1076935.U4LKC0"/>
<evidence type="ECO:0000259" key="6">
    <source>
        <dbReference type="Pfam" id="PF01833"/>
    </source>
</evidence>
<feature type="domain" description="IPT/TIG" evidence="6">
    <location>
        <begin position="834"/>
        <end position="916"/>
    </location>
</feature>
<reference evidence="8 9" key="1">
    <citation type="journal article" date="2013" name="PLoS Genet.">
        <title>The genome and development-dependent transcriptomes of Pyronema confluens: a window into fungal evolution.</title>
        <authorList>
            <person name="Traeger S."/>
            <person name="Altegoer F."/>
            <person name="Freitag M."/>
            <person name="Gabaldon T."/>
            <person name="Kempken F."/>
            <person name="Kumar A."/>
            <person name="Marcet-Houben M."/>
            <person name="Poggeler S."/>
            <person name="Stajich J.E."/>
            <person name="Nowrousian M."/>
        </authorList>
    </citation>
    <scope>NUCLEOTIDE SEQUENCE [LARGE SCALE GENOMIC DNA]</scope>
    <source>
        <strain evidence="9">CBS 100304</strain>
        <tissue evidence="8">Vegetative mycelium</tissue>
    </source>
</reference>
<protein>
    <submittedName>
        <fullName evidence="8">Similar to Protein MGA2 acc. no. P40578</fullName>
    </submittedName>
</protein>
<feature type="region of interest" description="Disordered" evidence="4">
    <location>
        <begin position="635"/>
        <end position="693"/>
    </location>
</feature>
<dbReference type="Gene3D" id="2.60.40.10">
    <property type="entry name" value="Immunoglobulins"/>
    <property type="match status" value="1"/>
</dbReference>
<gene>
    <name evidence="8" type="ORF">PCON_13399</name>
</gene>
<dbReference type="PANTHER" id="PTHR24171:SF8">
    <property type="entry name" value="BRCA1-ASSOCIATED RING DOMAIN PROTEIN 1"/>
    <property type="match status" value="1"/>
</dbReference>
<feature type="compositionally biased region" description="Low complexity" evidence="4">
    <location>
        <begin position="76"/>
        <end position="110"/>
    </location>
</feature>
<keyword evidence="5" id="KW-0812">Transmembrane</keyword>
<feature type="transmembrane region" description="Helical" evidence="5">
    <location>
        <begin position="1371"/>
        <end position="1388"/>
    </location>
</feature>